<dbReference type="OrthoDB" id="2376237at2"/>
<sequence>MQLAELNLGRLSQPIDHPDIAEFADNLDRINGLADRMPGFVWRFQDDSGNATSVQAFDDPLIIANMSVWETAADLERFVWGTIHRKFYERRDEWFGKMTEHHFVMWWVEEGHRPDLAEAKAKLAHLQAHGPSDEAFGWADLRSAKLWEKSRCA</sequence>
<dbReference type="InterPro" id="IPR011008">
    <property type="entry name" value="Dimeric_a/b-barrel"/>
</dbReference>
<dbReference type="EMBL" id="VHSH01000003">
    <property type="protein sequence ID" value="TQV80639.1"/>
    <property type="molecule type" value="Genomic_DNA"/>
</dbReference>
<dbReference type="SUPFAM" id="SSF54909">
    <property type="entry name" value="Dimeric alpha+beta barrel"/>
    <property type="match status" value="1"/>
</dbReference>
<evidence type="ECO:0000259" key="1">
    <source>
        <dbReference type="Pfam" id="PF11695"/>
    </source>
</evidence>
<proteinExistence type="predicted"/>
<evidence type="ECO:0000313" key="3">
    <source>
        <dbReference type="Proteomes" id="UP000315252"/>
    </source>
</evidence>
<name>A0A545TTU4_9PROT</name>
<accession>A0A545TTU4</accession>
<gene>
    <name evidence="2" type="ORF">FKG95_10770</name>
</gene>
<dbReference type="RefSeq" id="WP_142896353.1">
    <property type="nucleotide sequence ID" value="NZ_ML660054.1"/>
</dbReference>
<reference evidence="2 3" key="1">
    <citation type="submission" date="2019-06" db="EMBL/GenBank/DDBJ databases">
        <title>Whole genome sequence for Rhodospirillaceae sp. R148.</title>
        <authorList>
            <person name="Wang G."/>
        </authorList>
    </citation>
    <scope>NUCLEOTIDE SEQUENCE [LARGE SCALE GENOMIC DNA]</scope>
    <source>
        <strain evidence="2 3">R148</strain>
    </source>
</reference>
<dbReference type="Proteomes" id="UP000315252">
    <property type="component" value="Unassembled WGS sequence"/>
</dbReference>
<protein>
    <submittedName>
        <fullName evidence="2">DUF3291 domain-containing protein</fullName>
    </submittedName>
</protein>
<dbReference type="AlphaFoldDB" id="A0A545TTU4"/>
<evidence type="ECO:0000313" key="2">
    <source>
        <dbReference type="EMBL" id="TQV80639.1"/>
    </source>
</evidence>
<comment type="caution">
    <text evidence="2">The sequence shown here is derived from an EMBL/GenBank/DDBJ whole genome shotgun (WGS) entry which is preliminary data.</text>
</comment>
<dbReference type="InterPro" id="IPR021708">
    <property type="entry name" value="DUF3291"/>
</dbReference>
<keyword evidence="3" id="KW-1185">Reference proteome</keyword>
<dbReference type="Pfam" id="PF11695">
    <property type="entry name" value="DUF3291"/>
    <property type="match status" value="1"/>
</dbReference>
<organism evidence="2 3">
    <name type="scientific">Denitrobaculum tricleocarpae</name>
    <dbReference type="NCBI Taxonomy" id="2591009"/>
    <lineage>
        <taxon>Bacteria</taxon>
        <taxon>Pseudomonadati</taxon>
        <taxon>Pseudomonadota</taxon>
        <taxon>Alphaproteobacteria</taxon>
        <taxon>Rhodospirillales</taxon>
        <taxon>Rhodospirillaceae</taxon>
        <taxon>Denitrobaculum</taxon>
    </lineage>
</organism>
<feature type="domain" description="DUF3291" evidence="1">
    <location>
        <begin position="3"/>
        <end position="139"/>
    </location>
</feature>